<dbReference type="AlphaFoldDB" id="A0A4Z0VBX1"/>
<dbReference type="InterPro" id="IPR011083">
    <property type="entry name" value="Phage_tail_collar_dom"/>
</dbReference>
<proteinExistence type="predicted"/>
<dbReference type="Pfam" id="PF07484">
    <property type="entry name" value="Collar"/>
    <property type="match status" value="1"/>
</dbReference>
<dbReference type="RefSeq" id="WP_135471865.1">
    <property type="nucleotide sequence ID" value="NZ_SJSA01000001.1"/>
</dbReference>
<gene>
    <name evidence="2" type="ORF">EZ315_09860</name>
</gene>
<sequence>MSWAAVQPAPVGDSPDVGRFRVPQGYVLCDGQPLRKSDHPELFNAIGSTFNTLR</sequence>
<evidence type="ECO:0000259" key="1">
    <source>
        <dbReference type="Pfam" id="PF07484"/>
    </source>
</evidence>
<evidence type="ECO:0000313" key="2">
    <source>
        <dbReference type="EMBL" id="TGG40953.1"/>
    </source>
</evidence>
<evidence type="ECO:0000313" key="3">
    <source>
        <dbReference type="Proteomes" id="UP000297635"/>
    </source>
</evidence>
<organism evidence="2 3">
    <name type="scientific">Duncaniella freteri</name>
    <dbReference type="NCBI Taxonomy" id="2530391"/>
    <lineage>
        <taxon>Bacteria</taxon>
        <taxon>Pseudomonadati</taxon>
        <taxon>Bacteroidota</taxon>
        <taxon>Bacteroidia</taxon>
        <taxon>Bacteroidales</taxon>
        <taxon>Muribaculaceae</taxon>
        <taxon>Duncaniella</taxon>
    </lineage>
</organism>
<dbReference type="InterPro" id="IPR037053">
    <property type="entry name" value="Phage_tail_collar_dom_sf"/>
</dbReference>
<protein>
    <submittedName>
        <fullName evidence="2">Tail fiber protein</fullName>
    </submittedName>
</protein>
<dbReference type="Gene3D" id="3.90.1340.10">
    <property type="entry name" value="Phage tail collar domain"/>
    <property type="match status" value="1"/>
</dbReference>
<accession>A0A4Z0VBX1</accession>
<dbReference type="EMBL" id="SJSA01000001">
    <property type="protein sequence ID" value="TGG40953.1"/>
    <property type="molecule type" value="Genomic_DNA"/>
</dbReference>
<name>A0A4Z0VBX1_9BACT</name>
<feature type="domain" description="Phage tail collar" evidence="1">
    <location>
        <begin position="22"/>
        <end position="51"/>
    </location>
</feature>
<reference evidence="2 3" key="1">
    <citation type="submission" date="2019-02" db="EMBL/GenBank/DDBJ databases">
        <title>Isolation and identification of novel species under the genus Muribaculum.</title>
        <authorList>
            <person name="Miyake S."/>
            <person name="Ding Y."/>
            <person name="Low A."/>
            <person name="Soh M."/>
            <person name="Seedorf H."/>
        </authorList>
    </citation>
    <scope>NUCLEOTIDE SEQUENCE [LARGE SCALE GENOMIC DNA]</scope>
    <source>
        <strain evidence="2 3">TLL-A3</strain>
    </source>
</reference>
<dbReference type="Proteomes" id="UP000297635">
    <property type="component" value="Unassembled WGS sequence"/>
</dbReference>
<keyword evidence="3" id="KW-1185">Reference proteome</keyword>
<dbReference type="SUPFAM" id="SSF88874">
    <property type="entry name" value="Receptor-binding domain of short tail fibre protein gp12"/>
    <property type="match status" value="1"/>
</dbReference>
<dbReference type="GeneID" id="95973454"/>
<comment type="caution">
    <text evidence="2">The sequence shown here is derived from an EMBL/GenBank/DDBJ whole genome shotgun (WGS) entry which is preliminary data.</text>
</comment>